<evidence type="ECO:0000259" key="2">
    <source>
        <dbReference type="Pfam" id="PF12969"/>
    </source>
</evidence>
<dbReference type="InterPro" id="IPR038765">
    <property type="entry name" value="Papain-like_cys_pep_sf"/>
</dbReference>
<dbReference type="Pfam" id="PF12969">
    <property type="entry name" value="DUF3857"/>
    <property type="match status" value="1"/>
</dbReference>
<dbReference type="Proteomes" id="UP000562027">
    <property type="component" value="Unassembled WGS sequence"/>
</dbReference>
<evidence type="ECO:0000313" key="4">
    <source>
        <dbReference type="Proteomes" id="UP000562027"/>
    </source>
</evidence>
<feature type="chain" id="PRO_5032854537" evidence="1">
    <location>
        <begin position="31"/>
        <end position="970"/>
    </location>
</feature>
<feature type="domain" description="DUF3857" evidence="2">
    <location>
        <begin position="112"/>
        <end position="271"/>
    </location>
</feature>
<gene>
    <name evidence="3" type="ORF">HNP55_004428</name>
</gene>
<organism evidence="3 4">
    <name type="scientific">Roseateles oligotrophus</name>
    <dbReference type="NCBI Taxonomy" id="1769250"/>
    <lineage>
        <taxon>Bacteria</taxon>
        <taxon>Pseudomonadati</taxon>
        <taxon>Pseudomonadota</taxon>
        <taxon>Betaproteobacteria</taxon>
        <taxon>Burkholderiales</taxon>
        <taxon>Sphaerotilaceae</taxon>
        <taxon>Roseateles</taxon>
    </lineage>
</organism>
<protein>
    <submittedName>
        <fullName evidence="3">Lipoprotein NlpI</fullName>
    </submittedName>
</protein>
<keyword evidence="3" id="KW-0449">Lipoprotein</keyword>
<dbReference type="Gene3D" id="1.25.40.10">
    <property type="entry name" value="Tetratricopeptide repeat domain"/>
    <property type="match status" value="1"/>
</dbReference>
<dbReference type="RefSeq" id="WP_184304224.1">
    <property type="nucleotide sequence ID" value="NZ_JACHLP010000012.1"/>
</dbReference>
<reference evidence="3 4" key="1">
    <citation type="submission" date="2020-08" db="EMBL/GenBank/DDBJ databases">
        <title>Functional genomics of gut bacteria from endangered species of beetles.</title>
        <authorList>
            <person name="Carlos-Shanley C."/>
        </authorList>
    </citation>
    <scope>NUCLEOTIDE SEQUENCE [LARGE SCALE GENOMIC DNA]</scope>
    <source>
        <strain evidence="3 4">S00239</strain>
    </source>
</reference>
<dbReference type="SUPFAM" id="SSF54001">
    <property type="entry name" value="Cysteine proteinases"/>
    <property type="match status" value="1"/>
</dbReference>
<feature type="signal peptide" evidence="1">
    <location>
        <begin position="1"/>
        <end position="30"/>
    </location>
</feature>
<dbReference type="SUPFAM" id="SSF48452">
    <property type="entry name" value="TPR-like"/>
    <property type="match status" value="1"/>
</dbReference>
<comment type="caution">
    <text evidence="3">The sequence shown here is derived from an EMBL/GenBank/DDBJ whole genome shotgun (WGS) entry which is preliminary data.</text>
</comment>
<dbReference type="Gene3D" id="3.10.620.30">
    <property type="match status" value="1"/>
</dbReference>
<evidence type="ECO:0000256" key="1">
    <source>
        <dbReference type="SAM" id="SignalP"/>
    </source>
</evidence>
<dbReference type="EMBL" id="JACHLP010000012">
    <property type="protein sequence ID" value="MBB4845874.1"/>
    <property type="molecule type" value="Genomic_DNA"/>
</dbReference>
<dbReference type="InterPro" id="IPR011990">
    <property type="entry name" value="TPR-like_helical_dom_sf"/>
</dbReference>
<proteinExistence type="predicted"/>
<keyword evidence="1" id="KW-0732">Signal</keyword>
<accession>A0A840LBA7</accession>
<dbReference type="InterPro" id="IPR024618">
    <property type="entry name" value="DUF3857"/>
</dbReference>
<sequence length="970" mass="106560">MLRSFDWRKSLRVAGLPLLLLLLAGGPAWAQDPAKPVGKLSKPKDAPYPAVAAGAGYRFAPLPAWVKPVPAAGNIPGPANAPAATGGARARRDRLVDVQIQLQAKDSHSFFRLHTQALDNSTLREVSEPQISFNPAYQTLVIHSASLLREGQRLDRLKSARIEILRREQQLEQQLIDGVRTALVVLSDVRVGDVVELAYTVEGENPIYGHRFATLLQLAADTPIDRLHLRVTAPPGRKLYSRGIGAELQPERLEEGGQQVLRVLREQVAPVLAEVGTPPWFKVYPALQISEYASWAELDQWAQALFTPEPGGTPATAQIVEQVAALRALGLPPEPTVAAALRFVQDEVRYFSASLGESSHRPKPASRTLAERLGDCKDKVMLLNALLGGLGFEARPTLVSMARNRGLANYLPAHDQFDHVISRVQVGEQVYFLDPTIANQGLTLQSRGYYPYGLGLVVGGARPGGEVALQSVMPPSFAEDSLSYRQDWDLHDLQQAPQLKTALIARGLAAERWRAGFANAGVDRIAQALAGAYLRQLPGLQALGQPELLDDRQSNQLELRMNFQNPGLGSYSRGGLELDLPAAELADLLLLPPEAQRRMPFMLAQTQTVERQLVLKAPRAFVGQPPPLQQVGDKHFRLSSRVELQEHKISISAKFERRSDEVLPADLEAFRERVAKARQIVGNRLRLNLLDSKALQGQFADSERWLAKFRKGQPDALFQILQQNEISRVAAGSVLPKLDPKSRWAAQLRVERAQANNHLGYFEHALNDAQAAIDSPAVGPNELGGAWEARGVALVGLGRPEQALQAFQTRAGLPDAGSAGNWLASTHYLLGDYALAEQALRQSLGNSNGAEREFSLLWLYFAAEQQGGGKGRAAIAPELASVDAGKWPGAMLHYLSGSLDRDALLRLARERPDQERLRLAEAYFYIGQQLAAQGRRAEAKPWFERTLDTQALPYREFTLAQWELRRGATP</sequence>
<name>A0A840LBA7_9BURK</name>
<dbReference type="AlphaFoldDB" id="A0A840LBA7"/>
<dbReference type="Gene3D" id="2.60.40.3140">
    <property type="match status" value="1"/>
</dbReference>
<keyword evidence="4" id="KW-1185">Reference proteome</keyword>
<evidence type="ECO:0000313" key="3">
    <source>
        <dbReference type="EMBL" id="MBB4845874.1"/>
    </source>
</evidence>